<dbReference type="InterPro" id="IPR002736">
    <property type="entry name" value="CitG"/>
</dbReference>
<dbReference type="AlphaFoldDB" id="A0A0H3NQD2"/>
<sequence>MLPLQRTDEMAVSSPAFWASDDFSKKFGALAYRAMLAEVNLTPKPGLVDCVNCGAHQDMTLQDFYHSADAIAPWLPRFIEQGIRYSHLQGQAALNSLRPLGLACENSMFQATNGVNTHKGSVFSLGLICCALGRLKARAQSISAEAVCQEAASLCLGLTERELRQSNPQQTAGQRLFYQYGLTGARGEAESGFATVLTHALPAYRRLLADGAQPDHALLHTLLILMSVNGDTNVVSRGGMAGLQWLQQQATELLASLSAAGMNDPLSLWRVRMFDAQCIARNLSPGGSADLLILTWFLAQFPHHLPHKNNNVAIEPITAIGPVTGIGVSLC</sequence>
<dbReference type="HAMAP" id="MF_00397">
    <property type="entry name" value="CitG"/>
    <property type="match status" value="1"/>
</dbReference>
<dbReference type="EMBL" id="FR729477">
    <property type="protein sequence ID" value="CBY26649.1"/>
    <property type="molecule type" value="Genomic_DNA"/>
</dbReference>
<dbReference type="EC" id="2.4.2.52" evidence="6"/>
<evidence type="ECO:0000313" key="7">
    <source>
        <dbReference type="EMBL" id="CBY26649.1"/>
    </source>
</evidence>
<evidence type="ECO:0000256" key="1">
    <source>
        <dbReference type="ARBA" id="ARBA00001210"/>
    </source>
</evidence>
<evidence type="ECO:0000256" key="2">
    <source>
        <dbReference type="ARBA" id="ARBA00006812"/>
    </source>
</evidence>
<organism evidence="7 8">
    <name type="scientific">Yersinia enterocolitica subsp. palearctica serotype O:3 (strain DSM 13030 / CIP 106945 / Y11)</name>
    <dbReference type="NCBI Taxonomy" id="930944"/>
    <lineage>
        <taxon>Bacteria</taxon>
        <taxon>Pseudomonadati</taxon>
        <taxon>Pseudomonadota</taxon>
        <taxon>Gammaproteobacteria</taxon>
        <taxon>Enterobacterales</taxon>
        <taxon>Yersiniaceae</taxon>
        <taxon>Yersinia</taxon>
    </lineage>
</organism>
<evidence type="ECO:0000313" key="8">
    <source>
        <dbReference type="Proteomes" id="UP000008084"/>
    </source>
</evidence>
<dbReference type="HOGENOM" id="CLU_056179_1_0_6"/>
<dbReference type="KEGG" id="yey:Y11_15321"/>
<dbReference type="GO" id="GO:0051191">
    <property type="term" value="P:prosthetic group biosynthetic process"/>
    <property type="evidence" value="ECO:0007669"/>
    <property type="project" value="TreeGrafter"/>
</dbReference>
<proteinExistence type="inferred from homology"/>
<evidence type="ECO:0000256" key="4">
    <source>
        <dbReference type="ARBA" id="ARBA00022741"/>
    </source>
</evidence>
<evidence type="ECO:0000256" key="6">
    <source>
        <dbReference type="HAMAP-Rule" id="MF_00397"/>
    </source>
</evidence>
<dbReference type="RefSeq" id="WP_005164546.1">
    <property type="nucleotide sequence ID" value="NC_017564.1"/>
</dbReference>
<dbReference type="GO" id="GO:0005524">
    <property type="term" value="F:ATP binding"/>
    <property type="evidence" value="ECO:0007669"/>
    <property type="project" value="UniProtKB-KW"/>
</dbReference>
<evidence type="ECO:0000256" key="3">
    <source>
        <dbReference type="ARBA" id="ARBA00022679"/>
    </source>
</evidence>
<keyword evidence="3 6" id="KW-0808">Transferase</keyword>
<keyword evidence="4 6" id="KW-0547">Nucleotide-binding</keyword>
<dbReference type="FunFam" id="1.10.4200.10:FF:000001">
    <property type="entry name" value="Triphosphoribosyl-dephospho-CoA synthase CitG"/>
    <property type="match status" value="1"/>
</dbReference>
<accession>A0A0H3NQD2</accession>
<dbReference type="Pfam" id="PF01874">
    <property type="entry name" value="CitG"/>
    <property type="match status" value="1"/>
</dbReference>
<keyword evidence="5 6" id="KW-0067">ATP-binding</keyword>
<reference evidence="7 8" key="1">
    <citation type="journal article" date="2011" name="J. Bacteriol.">
        <title>Complete genome sequence of Yersinia enterocolitica subsp. palearctica serogroup O:3.</title>
        <authorList>
            <person name="Batzilla J."/>
            <person name="Hoper D."/>
            <person name="Antonenka U."/>
            <person name="Heesemann J."/>
            <person name="Rakin A."/>
        </authorList>
    </citation>
    <scope>NUCLEOTIDE SEQUENCE [LARGE SCALE GENOMIC DNA]</scope>
    <source>
        <strain evidence="8">DSM 13030 / CIP 106945 / Y11</strain>
    </source>
</reference>
<dbReference type="Proteomes" id="UP000008084">
    <property type="component" value="Chromosome"/>
</dbReference>
<name>A0A0H3NQD2_YERE1</name>
<dbReference type="Gene3D" id="1.10.4200.10">
    <property type="entry name" value="Triphosphoribosyl-dephospho-CoA protein"/>
    <property type="match status" value="1"/>
</dbReference>
<dbReference type="NCBIfam" id="TIGR03125">
    <property type="entry name" value="citrate_citG"/>
    <property type="match status" value="1"/>
</dbReference>
<dbReference type="PANTHER" id="PTHR30201">
    <property type="entry name" value="TRIPHOSPHORIBOSYL-DEPHOSPHO-COA SYNTHASE"/>
    <property type="match status" value="1"/>
</dbReference>
<comment type="catalytic activity">
    <reaction evidence="1 6">
        <text>3'-dephospho-CoA + ATP = 2'-(5''-triphospho-alpha-D-ribosyl)-3'-dephospho-CoA + adenine</text>
        <dbReference type="Rhea" id="RHEA:15117"/>
        <dbReference type="ChEBI" id="CHEBI:16708"/>
        <dbReference type="ChEBI" id="CHEBI:30616"/>
        <dbReference type="ChEBI" id="CHEBI:57328"/>
        <dbReference type="ChEBI" id="CHEBI:61378"/>
        <dbReference type="EC" id="2.4.2.52"/>
    </reaction>
</comment>
<comment type="similarity">
    <text evidence="2 6">Belongs to the CitG/MdcB family.</text>
</comment>
<dbReference type="PANTHER" id="PTHR30201:SF2">
    <property type="entry name" value="2-(5''-TRIPHOSPHORIBOSYL)-3'-DEPHOSPHOCOENZYME-A SYNTHASE"/>
    <property type="match status" value="1"/>
</dbReference>
<dbReference type="GeneID" id="31409587"/>
<evidence type="ECO:0000256" key="5">
    <source>
        <dbReference type="ARBA" id="ARBA00022840"/>
    </source>
</evidence>
<gene>
    <name evidence="6" type="primary">citG</name>
    <name evidence="7" type="ordered locus">Y11_15321</name>
</gene>
<dbReference type="PATRIC" id="fig|930944.6.peg.1522"/>
<dbReference type="InterPro" id="IPR017551">
    <property type="entry name" value="TriPribosyl-deP-CoA_syn_CitG"/>
</dbReference>
<protein>
    <recommendedName>
        <fullName evidence="6">Probable 2-(5''-triphosphoribosyl)-3'-dephosphocoenzyme-A synthase</fullName>
        <shortName evidence="6">2-(5''-triphosphoribosyl)-3'-dephospho-CoA synthase</shortName>
        <ecNumber evidence="6">2.4.2.52</ecNumber>
    </recommendedName>
</protein>
<dbReference type="GO" id="GO:0046917">
    <property type="term" value="F:triphosphoribosyl-dephospho-CoA synthase activity"/>
    <property type="evidence" value="ECO:0007669"/>
    <property type="project" value="UniProtKB-UniRule"/>
</dbReference>